<comment type="subcellular location">
    <subcellularLocation>
        <location evidence="1">Cell membrane</location>
    </subcellularLocation>
</comment>
<evidence type="ECO:0000259" key="9">
    <source>
        <dbReference type="Pfam" id="PF18967"/>
    </source>
</evidence>
<evidence type="ECO:0000256" key="3">
    <source>
        <dbReference type="ARBA" id="ARBA00022692"/>
    </source>
</evidence>
<keyword evidence="3 8" id="KW-0812">Transmembrane</keyword>
<reference evidence="11" key="1">
    <citation type="journal article" date="2019" name="Int. J. Syst. Evol. Microbiol.">
        <title>The Global Catalogue of Microorganisms (GCM) 10K type strain sequencing project: providing services to taxonomists for standard genome sequencing and annotation.</title>
        <authorList>
            <consortium name="The Broad Institute Genomics Platform"/>
            <consortium name="The Broad Institute Genome Sequencing Center for Infectious Disease"/>
            <person name="Wu L."/>
            <person name="Ma J."/>
        </authorList>
    </citation>
    <scope>NUCLEOTIDE SEQUENCE [LARGE SCALE GENOMIC DNA]</scope>
    <source>
        <strain evidence="11">JCM 17593</strain>
    </source>
</reference>
<keyword evidence="6" id="KW-0051">Antiviral defense</keyword>
<sequence>MTAPDEEFAWRVHDSISEWTARVDVKASISLAIEAAVLGFIVTLATDGRVLEGIANWTVWLLWGGVALLLASVVLSILAVLPQLRRRHMKSEYRRNRIFFGHLRLWDPDELAKSMVENDELGVAQLARQLVSMSKIAWLKHVWLQASLYLMLLGIAAIAALFVLLVLGCVAK</sequence>
<feature type="transmembrane region" description="Helical" evidence="8">
    <location>
        <begin position="57"/>
        <end position="81"/>
    </location>
</feature>
<dbReference type="EMBL" id="BAABBX010000012">
    <property type="protein sequence ID" value="GAA4188540.1"/>
    <property type="molecule type" value="Genomic_DNA"/>
</dbReference>
<dbReference type="RefSeq" id="WP_344775451.1">
    <property type="nucleotide sequence ID" value="NZ_BAABBX010000012.1"/>
</dbReference>
<evidence type="ECO:0000313" key="11">
    <source>
        <dbReference type="Proteomes" id="UP001500213"/>
    </source>
</evidence>
<comment type="caution">
    <text evidence="10">The sequence shown here is derived from an EMBL/GenBank/DDBJ whole genome shotgun (WGS) entry which is preliminary data.</text>
</comment>
<feature type="domain" description="Pycsar effector protein" evidence="9">
    <location>
        <begin position="8"/>
        <end position="165"/>
    </location>
</feature>
<evidence type="ECO:0000256" key="1">
    <source>
        <dbReference type="ARBA" id="ARBA00004236"/>
    </source>
</evidence>
<evidence type="ECO:0000256" key="8">
    <source>
        <dbReference type="SAM" id="Phobius"/>
    </source>
</evidence>
<keyword evidence="5 8" id="KW-1133">Transmembrane helix</keyword>
<gene>
    <name evidence="10" type="ORF">GCM10022288_15020</name>
</gene>
<dbReference type="InterPro" id="IPR043760">
    <property type="entry name" value="PycTM_dom"/>
</dbReference>
<feature type="transmembrane region" description="Helical" evidence="8">
    <location>
        <begin position="27"/>
        <end position="45"/>
    </location>
</feature>
<proteinExistence type="predicted"/>
<dbReference type="Pfam" id="PF18967">
    <property type="entry name" value="PycTM"/>
    <property type="match status" value="1"/>
</dbReference>
<evidence type="ECO:0000256" key="4">
    <source>
        <dbReference type="ARBA" id="ARBA00022741"/>
    </source>
</evidence>
<dbReference type="Proteomes" id="UP001500213">
    <property type="component" value="Unassembled WGS sequence"/>
</dbReference>
<accession>A0ABP8AR60</accession>
<evidence type="ECO:0000256" key="6">
    <source>
        <dbReference type="ARBA" id="ARBA00023118"/>
    </source>
</evidence>
<evidence type="ECO:0000256" key="5">
    <source>
        <dbReference type="ARBA" id="ARBA00022989"/>
    </source>
</evidence>
<feature type="transmembrane region" description="Helical" evidence="8">
    <location>
        <begin position="142"/>
        <end position="167"/>
    </location>
</feature>
<protein>
    <recommendedName>
        <fullName evidence="9">Pycsar effector protein domain-containing protein</fullName>
    </recommendedName>
</protein>
<evidence type="ECO:0000256" key="7">
    <source>
        <dbReference type="ARBA" id="ARBA00023136"/>
    </source>
</evidence>
<keyword evidence="11" id="KW-1185">Reference proteome</keyword>
<name>A0ABP8AR60_9MICO</name>
<keyword evidence="2" id="KW-1003">Cell membrane</keyword>
<keyword evidence="7 8" id="KW-0472">Membrane</keyword>
<keyword evidence="4" id="KW-0547">Nucleotide-binding</keyword>
<organism evidence="10 11">
    <name type="scientific">Gryllotalpicola kribbensis</name>
    <dbReference type="NCBI Taxonomy" id="993084"/>
    <lineage>
        <taxon>Bacteria</taxon>
        <taxon>Bacillati</taxon>
        <taxon>Actinomycetota</taxon>
        <taxon>Actinomycetes</taxon>
        <taxon>Micrococcales</taxon>
        <taxon>Microbacteriaceae</taxon>
        <taxon>Gryllotalpicola</taxon>
    </lineage>
</organism>
<evidence type="ECO:0000313" key="10">
    <source>
        <dbReference type="EMBL" id="GAA4188540.1"/>
    </source>
</evidence>
<evidence type="ECO:0000256" key="2">
    <source>
        <dbReference type="ARBA" id="ARBA00022475"/>
    </source>
</evidence>